<organism evidence="2 3">
    <name type="scientific">Metallosphaera yellowstonensis MK1</name>
    <dbReference type="NCBI Taxonomy" id="671065"/>
    <lineage>
        <taxon>Archaea</taxon>
        <taxon>Thermoproteota</taxon>
        <taxon>Thermoprotei</taxon>
        <taxon>Sulfolobales</taxon>
        <taxon>Sulfolobaceae</taxon>
        <taxon>Metallosphaera</taxon>
    </lineage>
</organism>
<dbReference type="GO" id="GO:0050308">
    <property type="term" value="F:sugar-phosphatase activity"/>
    <property type="evidence" value="ECO:0007669"/>
    <property type="project" value="TreeGrafter"/>
</dbReference>
<dbReference type="Gene3D" id="3.40.50.1000">
    <property type="entry name" value="HAD superfamily/HAD-like"/>
    <property type="match status" value="1"/>
</dbReference>
<dbReference type="InterPro" id="IPR023198">
    <property type="entry name" value="PGP-like_dom2"/>
</dbReference>
<dbReference type="Proteomes" id="UP000003980">
    <property type="component" value="Unassembled WGS sequence"/>
</dbReference>
<dbReference type="PANTHER" id="PTHR43481:SF4">
    <property type="entry name" value="GLYCEROL-1-PHOSPHATE PHOSPHOHYDROLASE 1-RELATED"/>
    <property type="match status" value="1"/>
</dbReference>
<dbReference type="eggNOG" id="arCOG02293">
    <property type="taxonomic scope" value="Archaea"/>
</dbReference>
<proteinExistence type="inferred from homology"/>
<dbReference type="AlphaFoldDB" id="H2C2U1"/>
<keyword evidence="3" id="KW-1185">Reference proteome</keyword>
<dbReference type="InterPro" id="IPR051806">
    <property type="entry name" value="HAD-like_SPP"/>
</dbReference>
<comment type="similarity">
    <text evidence="1">Belongs to the HAD-like hydrolase superfamily.</text>
</comment>
<dbReference type="InterPro" id="IPR023214">
    <property type="entry name" value="HAD_sf"/>
</dbReference>
<accession>H2C2U1</accession>
<dbReference type="PANTHER" id="PTHR43481">
    <property type="entry name" value="FRUCTOSE-1-PHOSPHATE PHOSPHATASE"/>
    <property type="match status" value="1"/>
</dbReference>
<dbReference type="Gene3D" id="1.10.150.240">
    <property type="entry name" value="Putative phosphatase, domain 2"/>
    <property type="match status" value="1"/>
</dbReference>
<evidence type="ECO:0000313" key="3">
    <source>
        <dbReference type="Proteomes" id="UP000003980"/>
    </source>
</evidence>
<dbReference type="EMBL" id="JH597761">
    <property type="protein sequence ID" value="EHP70562.1"/>
    <property type="molecule type" value="Genomic_DNA"/>
</dbReference>
<dbReference type="NCBIfam" id="TIGR01549">
    <property type="entry name" value="HAD-SF-IA-v1"/>
    <property type="match status" value="1"/>
</dbReference>
<reference evidence="2 3" key="1">
    <citation type="submission" date="2012-01" db="EMBL/GenBank/DDBJ databases">
        <title>Improved High-Quality Draft sequence of Metallosphaera yellowstonensis MK1.</title>
        <authorList>
            <consortium name="US DOE Joint Genome Institute"/>
            <person name="Lucas S."/>
            <person name="Han J."/>
            <person name="Cheng J.-F."/>
            <person name="Goodwin L."/>
            <person name="Pitluck S."/>
            <person name="Peters L."/>
            <person name="Teshima H."/>
            <person name="Detter J.C."/>
            <person name="Han C."/>
            <person name="Tapia R."/>
            <person name="Land M."/>
            <person name="Hauser L."/>
            <person name="Kyrpides N."/>
            <person name="Kozubal M."/>
            <person name="Macur R.E."/>
            <person name="Jay Z."/>
            <person name="Inskeep W."/>
            <person name="Woyke T."/>
        </authorList>
    </citation>
    <scope>NUCLEOTIDE SEQUENCE [LARGE SCALE GENOMIC DNA]</scope>
    <source>
        <strain evidence="2 3">MK1</strain>
    </source>
</reference>
<dbReference type="RefSeq" id="WP_009071315.1">
    <property type="nucleotide sequence ID" value="NZ_JH597761.1"/>
</dbReference>
<dbReference type="OrthoDB" id="31229at2157"/>
<dbReference type="SFLD" id="SFLDS00003">
    <property type="entry name" value="Haloacid_Dehalogenase"/>
    <property type="match status" value="1"/>
</dbReference>
<sequence>MRALLLDLDGTLTSTALLHKEAWEIALKELGIRVDVDLNLLMGRKTLDIAKVLGGERYLELYELKNSIYESLVPKKANPLPCSRELVEKAREKGYKVSVITSSLRRSARVALNVVGIKPDLLVAGDDLPKGKPDPFPVLYALSILGCQARESVGVGDTLYDFQAYSGAGLGRIFLVRGELNLELSEAKGQGAIVVNDLCEVINSLDLDR</sequence>
<dbReference type="InterPro" id="IPR041492">
    <property type="entry name" value="HAD_2"/>
</dbReference>
<dbReference type="SUPFAM" id="SSF56784">
    <property type="entry name" value="HAD-like"/>
    <property type="match status" value="1"/>
</dbReference>
<name>H2C2U1_9CREN</name>
<evidence type="ECO:0000313" key="2">
    <source>
        <dbReference type="EMBL" id="EHP70562.1"/>
    </source>
</evidence>
<dbReference type="InterPro" id="IPR006439">
    <property type="entry name" value="HAD-SF_hydro_IA"/>
</dbReference>
<evidence type="ECO:0000256" key="1">
    <source>
        <dbReference type="ARBA" id="ARBA00007958"/>
    </source>
</evidence>
<protein>
    <submittedName>
        <fullName evidence="2">Haloacid dehalogenase superfamily enzyme, subfamily IA</fullName>
    </submittedName>
</protein>
<dbReference type="SFLD" id="SFLDG01129">
    <property type="entry name" value="C1.5:_HAD__Beta-PGM__Phosphata"/>
    <property type="match status" value="1"/>
</dbReference>
<gene>
    <name evidence="2" type="ORF">MetMK1DRAFT_00010650</name>
</gene>
<dbReference type="HOGENOM" id="CLU_045011_19_3_2"/>
<dbReference type="InterPro" id="IPR036412">
    <property type="entry name" value="HAD-like_sf"/>
</dbReference>
<dbReference type="STRING" id="671065.MetMK1DRAFT_00010650"/>
<dbReference type="Pfam" id="PF13419">
    <property type="entry name" value="HAD_2"/>
    <property type="match status" value="1"/>
</dbReference>